<comment type="caution">
    <text evidence="2">The sequence shown here is derived from an EMBL/GenBank/DDBJ whole genome shotgun (WGS) entry which is preliminary data.</text>
</comment>
<dbReference type="Proteomes" id="UP000314294">
    <property type="component" value="Unassembled WGS sequence"/>
</dbReference>
<gene>
    <name evidence="2" type="ORF">EYF80_042790</name>
</gene>
<organism evidence="2 3">
    <name type="scientific">Liparis tanakae</name>
    <name type="common">Tanaka's snailfish</name>
    <dbReference type="NCBI Taxonomy" id="230148"/>
    <lineage>
        <taxon>Eukaryota</taxon>
        <taxon>Metazoa</taxon>
        <taxon>Chordata</taxon>
        <taxon>Craniata</taxon>
        <taxon>Vertebrata</taxon>
        <taxon>Euteleostomi</taxon>
        <taxon>Actinopterygii</taxon>
        <taxon>Neopterygii</taxon>
        <taxon>Teleostei</taxon>
        <taxon>Neoteleostei</taxon>
        <taxon>Acanthomorphata</taxon>
        <taxon>Eupercaria</taxon>
        <taxon>Perciformes</taxon>
        <taxon>Cottioidei</taxon>
        <taxon>Cottales</taxon>
        <taxon>Liparidae</taxon>
        <taxon>Liparis</taxon>
    </lineage>
</organism>
<keyword evidence="3" id="KW-1185">Reference proteome</keyword>
<evidence type="ECO:0000313" key="3">
    <source>
        <dbReference type="Proteomes" id="UP000314294"/>
    </source>
</evidence>
<evidence type="ECO:0000313" key="2">
    <source>
        <dbReference type="EMBL" id="TNN47019.1"/>
    </source>
</evidence>
<feature type="compositionally biased region" description="Polar residues" evidence="1">
    <location>
        <begin position="8"/>
        <end position="22"/>
    </location>
</feature>
<reference evidence="2 3" key="1">
    <citation type="submission" date="2019-03" db="EMBL/GenBank/DDBJ databases">
        <title>First draft genome of Liparis tanakae, snailfish: a comprehensive survey of snailfish specific genes.</title>
        <authorList>
            <person name="Kim W."/>
            <person name="Song I."/>
            <person name="Jeong J.-H."/>
            <person name="Kim D."/>
            <person name="Kim S."/>
            <person name="Ryu S."/>
            <person name="Song J.Y."/>
            <person name="Lee S.K."/>
        </authorList>
    </citation>
    <scope>NUCLEOTIDE SEQUENCE [LARGE SCALE GENOMIC DNA]</scope>
    <source>
        <tissue evidence="2">Muscle</tissue>
    </source>
</reference>
<protein>
    <submittedName>
        <fullName evidence="2">Uncharacterized protein</fullName>
    </submittedName>
</protein>
<name>A0A4Z2G0H3_9TELE</name>
<proteinExistence type="predicted"/>
<evidence type="ECO:0000256" key="1">
    <source>
        <dbReference type="SAM" id="MobiDB-lite"/>
    </source>
</evidence>
<accession>A0A4Z2G0H3</accession>
<dbReference type="AlphaFoldDB" id="A0A4Z2G0H3"/>
<feature type="region of interest" description="Disordered" evidence="1">
    <location>
        <begin position="1"/>
        <end position="34"/>
    </location>
</feature>
<sequence length="59" mass="6666">MSAHDFDNTQPDLPVTQDNPQNKQEDEPIPAAQRRQLTLEIHLGDEKSLVVTTKVRENG</sequence>
<dbReference type="EMBL" id="SRLO01000761">
    <property type="protein sequence ID" value="TNN47019.1"/>
    <property type="molecule type" value="Genomic_DNA"/>
</dbReference>